<dbReference type="SUPFAM" id="SSF47986">
    <property type="entry name" value="DEATH domain"/>
    <property type="match status" value="1"/>
</dbReference>
<dbReference type="Proteomes" id="UP001217089">
    <property type="component" value="Unassembled WGS sequence"/>
</dbReference>
<dbReference type="PANTHER" id="PTHR48169:SF7">
    <property type="entry name" value="CASPASE 10"/>
    <property type="match status" value="1"/>
</dbReference>
<keyword evidence="4" id="KW-1185">Reference proteome</keyword>
<feature type="domain" description="DED" evidence="2">
    <location>
        <begin position="25"/>
        <end position="87"/>
    </location>
</feature>
<dbReference type="PANTHER" id="PTHR48169">
    <property type="entry name" value="DED DOMAIN-CONTAINING PROTEIN"/>
    <property type="match status" value="1"/>
</dbReference>
<proteinExistence type="predicted"/>
<dbReference type="SMART" id="SM00031">
    <property type="entry name" value="DED"/>
    <property type="match status" value="1"/>
</dbReference>
<evidence type="ECO:0000256" key="1">
    <source>
        <dbReference type="ARBA" id="ARBA00022703"/>
    </source>
</evidence>
<accession>A0ABQ9ER01</accession>
<dbReference type="SUPFAM" id="SSF52540">
    <property type="entry name" value="P-loop containing nucleoside triphosphate hydrolases"/>
    <property type="match status" value="1"/>
</dbReference>
<dbReference type="InterPro" id="IPR011029">
    <property type="entry name" value="DEATH-like_dom_sf"/>
</dbReference>
<dbReference type="InterPro" id="IPR002182">
    <property type="entry name" value="NB-ARC"/>
</dbReference>
<dbReference type="PROSITE" id="PS50168">
    <property type="entry name" value="DED"/>
    <property type="match status" value="1"/>
</dbReference>
<protein>
    <recommendedName>
        <fullName evidence="2">DED domain-containing protein</fullName>
    </recommendedName>
</protein>
<dbReference type="Gene3D" id="1.10.533.10">
    <property type="entry name" value="Death Domain, Fas"/>
    <property type="match status" value="1"/>
</dbReference>
<sequence length="908" mass="105048">MLSRESKSSSSESKCDCESQQEYGDVESLKFLLKQDISQSKLEKVQSGTKIFTLMQNLEILSYQNTRRLESLLKEIGRRDLVLKLKEFEKELQQSISVPYNVTKEKQVGHFQKTQALVRLEMLMEEHPVVTISGPLGVGKSQAAIAFGIDLQKRNSDCVVWKCIATSESTLLRSLRSLAEKLSINVSSPIWSDTDDKNNFSLIAEKLKEQLHKREVKSFYHLIVLDDVKSHSSKSVQILVRSILTTEDTNIKILITTTNRSLLRDYKTLDFIGFTPAESLDFFTMGKEIDKERTLQYKKLAEEMGNLPLGLYIAKTYMKNMHIGPNDFLQLLKRENIDDIESQLTDIDEIDHQSTNINLFTAMKLCIYEDLKREIKSNKVFAMFQMTQFLENENIPICLLEFAFREKGFNEKSETMIMANSLVLALQKRSLAIVEGEGDNRRLSVHSAVTFSLGLFTEDEEKRNLLKNLLWGFSLLMDKDVFINTDLLRMKLLIPHAKSFLKKAEEFHLTAEYDNLILMTFVYNIVGFGHNFGLFKTMSNEYSEESKNCCFKIIECKEEEIDGSLKAPCDTYDENSVEFYKFRAKGKSEVLWEKLDQMAASKNDILTEIVPKFILQRFRTESNMQDLAKHLDIDISDLIINDGTYKTLVEKQLALSFDRMTRFFLHEIVLSVFYTYGRHLFYQRQTPGFREARKMVSYLFLAKEIGGKLREKQKELPPINALLSEIRGVLQSRVEDEAQFYQDKMTNFQGTIEEAYNLSELEEKYHVFGIFKMDASVSNRINCLKIVIRCQTKMLQLKIDTKTKQRLSEEGCKIADEILELVKNLGNRRNINGYKVRVAEFYISVEKITLAEKLFQDIFPSNVFEMDCITSLKRHEITAGYGLVKCYELTSRQEDADKLKSKLNEIDK</sequence>
<evidence type="ECO:0000259" key="2">
    <source>
        <dbReference type="PROSITE" id="PS50168"/>
    </source>
</evidence>
<dbReference type="InterPro" id="IPR027417">
    <property type="entry name" value="P-loop_NTPase"/>
</dbReference>
<comment type="caution">
    <text evidence="3">The sequence shown here is derived from an EMBL/GenBank/DDBJ whole genome shotgun (WGS) entry which is preliminary data.</text>
</comment>
<name>A0ABQ9ER01_TEGGR</name>
<reference evidence="3 4" key="1">
    <citation type="submission" date="2022-12" db="EMBL/GenBank/DDBJ databases">
        <title>Chromosome-level genome of Tegillarca granosa.</title>
        <authorList>
            <person name="Kim J."/>
        </authorList>
    </citation>
    <scope>NUCLEOTIDE SEQUENCE [LARGE SCALE GENOMIC DNA]</scope>
    <source>
        <strain evidence="3">Teg-2019</strain>
        <tissue evidence="3">Adductor muscle</tissue>
    </source>
</reference>
<gene>
    <name evidence="3" type="ORF">KUTeg_016557</name>
</gene>
<dbReference type="Pfam" id="PF00931">
    <property type="entry name" value="NB-ARC"/>
    <property type="match status" value="1"/>
</dbReference>
<organism evidence="3 4">
    <name type="scientific">Tegillarca granosa</name>
    <name type="common">Malaysian cockle</name>
    <name type="synonym">Anadara granosa</name>
    <dbReference type="NCBI Taxonomy" id="220873"/>
    <lineage>
        <taxon>Eukaryota</taxon>
        <taxon>Metazoa</taxon>
        <taxon>Spiralia</taxon>
        <taxon>Lophotrochozoa</taxon>
        <taxon>Mollusca</taxon>
        <taxon>Bivalvia</taxon>
        <taxon>Autobranchia</taxon>
        <taxon>Pteriomorphia</taxon>
        <taxon>Arcoida</taxon>
        <taxon>Arcoidea</taxon>
        <taxon>Arcidae</taxon>
        <taxon>Tegillarca</taxon>
    </lineage>
</organism>
<dbReference type="InterPro" id="IPR001875">
    <property type="entry name" value="DED_dom"/>
</dbReference>
<evidence type="ECO:0000313" key="3">
    <source>
        <dbReference type="EMBL" id="KAJ8306012.1"/>
    </source>
</evidence>
<keyword evidence="1" id="KW-0053">Apoptosis</keyword>
<dbReference type="EMBL" id="JARBDR010000813">
    <property type="protein sequence ID" value="KAJ8306012.1"/>
    <property type="molecule type" value="Genomic_DNA"/>
</dbReference>
<dbReference type="Pfam" id="PF01335">
    <property type="entry name" value="DED"/>
    <property type="match status" value="1"/>
</dbReference>
<evidence type="ECO:0000313" key="4">
    <source>
        <dbReference type="Proteomes" id="UP001217089"/>
    </source>
</evidence>
<dbReference type="Gene3D" id="3.40.50.300">
    <property type="entry name" value="P-loop containing nucleotide triphosphate hydrolases"/>
    <property type="match status" value="1"/>
</dbReference>